<evidence type="ECO:0000313" key="2">
    <source>
        <dbReference type="EMBL" id="RGY21363.1"/>
    </source>
</evidence>
<dbReference type="GO" id="GO:0005524">
    <property type="term" value="F:ATP binding"/>
    <property type="evidence" value="ECO:0007669"/>
    <property type="project" value="UniProtKB-KW"/>
</dbReference>
<dbReference type="AlphaFoldDB" id="A0A413ITX5"/>
<dbReference type="InterPro" id="IPR007409">
    <property type="entry name" value="Restrct_endonuc_type1_HsdR_N"/>
</dbReference>
<dbReference type="RefSeq" id="WP_117774506.1">
    <property type="nucleotide sequence ID" value="NZ_QSCR01000001.1"/>
</dbReference>
<accession>A0A413ITX5</accession>
<keyword evidence="2" id="KW-0540">Nuclease</keyword>
<dbReference type="Proteomes" id="UP000286063">
    <property type="component" value="Unassembled WGS sequence"/>
</dbReference>
<organism evidence="2 3">
    <name type="scientific">Butyricimonas virosa</name>
    <dbReference type="NCBI Taxonomy" id="544645"/>
    <lineage>
        <taxon>Bacteria</taxon>
        <taxon>Pseudomonadati</taxon>
        <taxon>Bacteroidota</taxon>
        <taxon>Bacteroidia</taxon>
        <taxon>Bacteroidales</taxon>
        <taxon>Odoribacteraceae</taxon>
        <taxon>Butyricimonas</taxon>
    </lineage>
</organism>
<feature type="domain" description="Restriction endonuclease type I HsdR N-terminal" evidence="1">
    <location>
        <begin position="45"/>
        <end position="125"/>
    </location>
</feature>
<comment type="caution">
    <text evidence="2">The sequence shown here is derived from an EMBL/GenBank/DDBJ whole genome shotgun (WGS) entry which is preliminary data.</text>
</comment>
<dbReference type="OrthoDB" id="9148007at2"/>
<evidence type="ECO:0000313" key="3">
    <source>
        <dbReference type="Proteomes" id="UP000286063"/>
    </source>
</evidence>
<sequence>MDFKDSIKQIAERVEKLKDNIKTEEATKNALVMPFIQALGYDVFNPFEVVPEFICDIGTKKGEKIDYAIMRDGDPIILIECKHIEEELNSHDNQLLRYYHVSCAKFGILTNGMEYRFYTDLDEPNKMDEKPFLVLNMLDLRDSQIEEVKQFHKSYFDVENIVNAASELKYMKGLKDIIKQEIESPSEPLVRLLGKQVYSGLMTAKILEQFTDLTKRSFAQVISDIITDRFKTVLNKEKEIDKKQEDIQQTSDQVTDNNDDKIVTTEEELESFHIVRAMLRKYVNVDRIVYRDTQTYFGILLDDNNRKTICRMYFNTSKKYIAILDENKKEVKNLLESMNDIYNYEEALVEVINRYDGNKKE</sequence>
<keyword evidence="2" id="KW-0378">Hydrolase</keyword>
<evidence type="ECO:0000259" key="1">
    <source>
        <dbReference type="Pfam" id="PF04313"/>
    </source>
</evidence>
<protein>
    <submittedName>
        <fullName evidence="2">Restriction endonuclease</fullName>
    </submittedName>
</protein>
<dbReference type="GO" id="GO:0009307">
    <property type="term" value="P:DNA restriction-modification system"/>
    <property type="evidence" value="ECO:0007669"/>
    <property type="project" value="UniProtKB-KW"/>
</dbReference>
<dbReference type="GO" id="GO:0003677">
    <property type="term" value="F:DNA binding"/>
    <property type="evidence" value="ECO:0007669"/>
    <property type="project" value="UniProtKB-KW"/>
</dbReference>
<dbReference type="GO" id="GO:0009035">
    <property type="term" value="F:type I site-specific deoxyribonuclease activity"/>
    <property type="evidence" value="ECO:0007669"/>
    <property type="project" value="UniProtKB-EC"/>
</dbReference>
<dbReference type="PIRSF" id="PIRSF035009">
    <property type="entry name" value="UCP035009_HSDR_N"/>
    <property type="match status" value="1"/>
</dbReference>
<dbReference type="InterPro" id="IPR017035">
    <property type="entry name" value="UCP035009_HsdR_All3000-type"/>
</dbReference>
<name>A0A413ITX5_9BACT</name>
<keyword evidence="2" id="KW-0255">Endonuclease</keyword>
<reference evidence="2 3" key="1">
    <citation type="submission" date="2018-08" db="EMBL/GenBank/DDBJ databases">
        <title>A genome reference for cultivated species of the human gut microbiota.</title>
        <authorList>
            <person name="Zou Y."/>
            <person name="Xue W."/>
            <person name="Luo G."/>
        </authorList>
    </citation>
    <scope>NUCLEOTIDE SEQUENCE [LARGE SCALE GENOMIC DNA]</scope>
    <source>
        <strain evidence="2 3">OF02-7</strain>
    </source>
</reference>
<gene>
    <name evidence="2" type="ORF">DXA50_00470</name>
</gene>
<dbReference type="EMBL" id="QSCR01000001">
    <property type="protein sequence ID" value="RGY21363.1"/>
    <property type="molecule type" value="Genomic_DNA"/>
</dbReference>
<dbReference type="Pfam" id="PF04313">
    <property type="entry name" value="HSDR_N"/>
    <property type="match status" value="1"/>
</dbReference>
<proteinExistence type="predicted"/>